<dbReference type="GO" id="GO:0003677">
    <property type="term" value="F:DNA binding"/>
    <property type="evidence" value="ECO:0007669"/>
    <property type="project" value="UniProtKB-UniRule"/>
</dbReference>
<dbReference type="RefSeq" id="WP_196395472.1">
    <property type="nucleotide sequence ID" value="NZ_JADNYM010000004.1"/>
</dbReference>
<dbReference type="InterPro" id="IPR001647">
    <property type="entry name" value="HTH_TetR"/>
</dbReference>
<dbReference type="Proteomes" id="UP000655366">
    <property type="component" value="Unassembled WGS sequence"/>
</dbReference>
<protein>
    <submittedName>
        <fullName evidence="4">TetR/AcrR family transcriptional regulator</fullName>
    </submittedName>
</protein>
<evidence type="ECO:0000259" key="3">
    <source>
        <dbReference type="PROSITE" id="PS50977"/>
    </source>
</evidence>
<dbReference type="AlphaFoldDB" id="A0A931G6Q0"/>
<accession>A0A931G6Q0</accession>
<evidence type="ECO:0000256" key="1">
    <source>
        <dbReference type="ARBA" id="ARBA00023125"/>
    </source>
</evidence>
<reference evidence="4 5" key="1">
    <citation type="submission" date="2020-11" db="EMBL/GenBank/DDBJ databases">
        <title>Arthrobacter antarcticus sp. nov., isolated from Antarctic Soil.</title>
        <authorList>
            <person name="Li J."/>
        </authorList>
    </citation>
    <scope>NUCLEOTIDE SEQUENCE [LARGE SCALE GENOMIC DNA]</scope>
    <source>
        <strain evidence="4 5">Z1-20</strain>
    </source>
</reference>
<name>A0A931G6Q0_9MICC</name>
<dbReference type="InterPro" id="IPR009057">
    <property type="entry name" value="Homeodomain-like_sf"/>
</dbReference>
<dbReference type="Gene3D" id="1.10.357.10">
    <property type="entry name" value="Tetracycline Repressor, domain 2"/>
    <property type="match status" value="1"/>
</dbReference>
<dbReference type="SUPFAM" id="SSF46689">
    <property type="entry name" value="Homeodomain-like"/>
    <property type="match status" value="1"/>
</dbReference>
<evidence type="ECO:0000313" key="5">
    <source>
        <dbReference type="Proteomes" id="UP000655366"/>
    </source>
</evidence>
<keyword evidence="1 2" id="KW-0238">DNA-binding</keyword>
<sequence length="188" mass="20048">MDTGRRENRRAALLAAARDDLLNAGAAGVTLARVGSATGLARSSVYEYFGSSGDLLAEVAVLAFGEWAADVRAAVDDAEPGWPQLQAYVSRTLMMVSEGRHDIAAALDKVDFTAAQREKFRGLHIDLTEPLLRSLVFLDVPCPETHAALIQGMIDGATRQISRGADALQLSAITCELILNGLSTIRVP</sequence>
<keyword evidence="5" id="KW-1185">Reference proteome</keyword>
<evidence type="ECO:0000256" key="2">
    <source>
        <dbReference type="PROSITE-ProRule" id="PRU00335"/>
    </source>
</evidence>
<feature type="DNA-binding region" description="H-T-H motif" evidence="2">
    <location>
        <begin position="30"/>
        <end position="49"/>
    </location>
</feature>
<comment type="caution">
    <text evidence="4">The sequence shown here is derived from an EMBL/GenBank/DDBJ whole genome shotgun (WGS) entry which is preliminary data.</text>
</comment>
<dbReference type="PROSITE" id="PS50977">
    <property type="entry name" value="HTH_TETR_2"/>
    <property type="match status" value="1"/>
</dbReference>
<dbReference type="Pfam" id="PF00440">
    <property type="entry name" value="TetR_N"/>
    <property type="match status" value="1"/>
</dbReference>
<gene>
    <name evidence="4" type="ORF">IV500_03680</name>
</gene>
<organism evidence="4 5">
    <name type="scientific">Arthrobacter terrae</name>
    <dbReference type="NCBI Taxonomy" id="2935737"/>
    <lineage>
        <taxon>Bacteria</taxon>
        <taxon>Bacillati</taxon>
        <taxon>Actinomycetota</taxon>
        <taxon>Actinomycetes</taxon>
        <taxon>Micrococcales</taxon>
        <taxon>Micrococcaceae</taxon>
        <taxon>Arthrobacter</taxon>
    </lineage>
</organism>
<proteinExistence type="predicted"/>
<dbReference type="EMBL" id="JADNYM010000004">
    <property type="protein sequence ID" value="MBG0738524.1"/>
    <property type="molecule type" value="Genomic_DNA"/>
</dbReference>
<evidence type="ECO:0000313" key="4">
    <source>
        <dbReference type="EMBL" id="MBG0738524.1"/>
    </source>
</evidence>
<feature type="domain" description="HTH tetR-type" evidence="3">
    <location>
        <begin position="7"/>
        <end position="67"/>
    </location>
</feature>